<evidence type="ECO:0000313" key="1">
    <source>
        <dbReference type="EMBL" id="ESA12687.1"/>
    </source>
</evidence>
<protein>
    <submittedName>
        <fullName evidence="1">Uncharacterized protein</fullName>
    </submittedName>
</protein>
<name>U9TZ44_RHIID</name>
<sequence length="70" mass="8000">MRLTQQCILAIGDTGNEKSFTANIFDANAKVEDTSKSETDEIIIHNIKGDFYIDMPRFNDTNEEKKDEKT</sequence>
<organism evidence="1">
    <name type="scientific">Rhizophagus irregularis (strain DAOM 181602 / DAOM 197198 / MUCL 43194)</name>
    <name type="common">Arbuscular mycorrhizal fungus</name>
    <name type="synonym">Glomus intraradices</name>
    <dbReference type="NCBI Taxonomy" id="747089"/>
    <lineage>
        <taxon>Eukaryota</taxon>
        <taxon>Fungi</taxon>
        <taxon>Fungi incertae sedis</taxon>
        <taxon>Mucoromycota</taxon>
        <taxon>Glomeromycotina</taxon>
        <taxon>Glomeromycetes</taxon>
        <taxon>Glomerales</taxon>
        <taxon>Glomeraceae</taxon>
        <taxon>Rhizophagus</taxon>
    </lineage>
</organism>
<dbReference type="EMBL" id="KI284676">
    <property type="protein sequence ID" value="ESA12687.1"/>
    <property type="molecule type" value="Genomic_DNA"/>
</dbReference>
<proteinExistence type="predicted"/>
<feature type="non-terminal residue" evidence="1">
    <location>
        <position position="70"/>
    </location>
</feature>
<gene>
    <name evidence="1" type="ORF">GLOINDRAFT_335380</name>
</gene>
<accession>U9TZ44</accession>
<reference evidence="1" key="1">
    <citation type="submission" date="2013-07" db="EMBL/GenBank/DDBJ databases">
        <title>The genome of an arbuscular mycorrhizal fungus provides insights into the evolution of the oldest plant symbiosis.</title>
        <authorList>
            <consortium name="DOE Joint Genome Institute"/>
            <person name="Tisserant E."/>
            <person name="Malbreil M."/>
            <person name="Kuo A."/>
            <person name="Kohler A."/>
            <person name="Symeonidi A."/>
            <person name="Balestrini R."/>
            <person name="Charron P."/>
            <person name="Duensing N."/>
            <person name="Frei-dit-Frey N."/>
            <person name="Gianinazzi-Pearson V."/>
            <person name="Gilbert B."/>
            <person name="Handa Y."/>
            <person name="Hijri M."/>
            <person name="Kaul R."/>
            <person name="Kawaguchi M."/>
            <person name="Krajinski F."/>
            <person name="Lammers P."/>
            <person name="Lapierre D."/>
            <person name="Masclaux F.G."/>
            <person name="Murat C."/>
            <person name="Morin E."/>
            <person name="Ndikumana S."/>
            <person name="Pagni M."/>
            <person name="Petitpierre D."/>
            <person name="Requena N."/>
            <person name="Rosikiewicz P."/>
            <person name="Riley R."/>
            <person name="Saito K."/>
            <person name="San Clemente H."/>
            <person name="Shapiro H."/>
            <person name="van Tuinen D."/>
            <person name="Becard G."/>
            <person name="Bonfante P."/>
            <person name="Paszkowski U."/>
            <person name="Shachar-Hill Y."/>
            <person name="Young J.P."/>
            <person name="Sanders I.R."/>
            <person name="Henrissat B."/>
            <person name="Rensing S.A."/>
            <person name="Grigoriev I.V."/>
            <person name="Corradi N."/>
            <person name="Roux C."/>
            <person name="Martin F."/>
        </authorList>
    </citation>
    <scope>NUCLEOTIDE SEQUENCE</scope>
    <source>
        <strain evidence="1">DAOM 197198</strain>
    </source>
</reference>
<dbReference type="AlphaFoldDB" id="U9TZ44"/>
<dbReference type="HOGENOM" id="CLU_2764902_0_0_1"/>
<dbReference type="VEuPathDB" id="FungiDB:RhiirFUN_014214"/>